<gene>
    <name evidence="2" type="ORF">J2X26_001667</name>
</gene>
<evidence type="ECO:0008006" key="4">
    <source>
        <dbReference type="Google" id="ProtNLM"/>
    </source>
</evidence>
<proteinExistence type="predicted"/>
<keyword evidence="3" id="KW-1185">Reference proteome</keyword>
<name>A0ABU0EE57_9CELL</name>
<feature type="region of interest" description="Disordered" evidence="1">
    <location>
        <begin position="1"/>
        <end position="35"/>
    </location>
</feature>
<feature type="compositionally biased region" description="Basic and acidic residues" evidence="1">
    <location>
        <begin position="204"/>
        <end position="213"/>
    </location>
</feature>
<protein>
    <recommendedName>
        <fullName evidence="4">DUF3618 domain-containing protein</fullName>
    </recommendedName>
</protein>
<dbReference type="RefSeq" id="WP_307491363.1">
    <property type="nucleotide sequence ID" value="NZ_JAUSVB010000002.1"/>
</dbReference>
<evidence type="ECO:0000313" key="3">
    <source>
        <dbReference type="Proteomes" id="UP001239626"/>
    </source>
</evidence>
<accession>A0ABU0EE57</accession>
<sequence>MTDQYAPTYPQTGATPPPTPTSPTTAQTARDESVHLKDKAADAGGHLVDEAKVEAAAVTREARRQLGDLWSQARSELSDQASSQQSRLASGLTSVGGQLTQMASAPSEQNLATDIVREVGDRVDALGGWLESHGPDDVLDEIRGFARRRPGTFLLLAAGAGVVLGRLTRGLKDAPSSSSSTPTTAPDASRWTTRTEPLPVYDDAVEHRPRFTDELASPVPGASATTSWEER</sequence>
<feature type="compositionally biased region" description="Low complexity" evidence="1">
    <location>
        <begin position="1"/>
        <end position="14"/>
    </location>
</feature>
<evidence type="ECO:0000256" key="1">
    <source>
        <dbReference type="SAM" id="MobiDB-lite"/>
    </source>
</evidence>
<reference evidence="2 3" key="1">
    <citation type="submission" date="2023-07" db="EMBL/GenBank/DDBJ databases">
        <title>Sorghum-associated microbial communities from plants grown in Nebraska, USA.</title>
        <authorList>
            <person name="Schachtman D."/>
        </authorList>
    </citation>
    <scope>NUCLEOTIDE SEQUENCE [LARGE SCALE GENOMIC DNA]</scope>
    <source>
        <strain evidence="2 3">BE332</strain>
    </source>
</reference>
<feature type="region of interest" description="Disordered" evidence="1">
    <location>
        <begin position="170"/>
        <end position="231"/>
    </location>
</feature>
<comment type="caution">
    <text evidence="2">The sequence shown here is derived from an EMBL/GenBank/DDBJ whole genome shotgun (WGS) entry which is preliminary data.</text>
</comment>
<dbReference type="EMBL" id="JAUSVB010000002">
    <property type="protein sequence ID" value="MDQ0373356.1"/>
    <property type="molecule type" value="Genomic_DNA"/>
</dbReference>
<feature type="compositionally biased region" description="Low complexity" evidence="1">
    <location>
        <begin position="173"/>
        <end position="189"/>
    </location>
</feature>
<evidence type="ECO:0000313" key="2">
    <source>
        <dbReference type="EMBL" id="MDQ0373356.1"/>
    </source>
</evidence>
<dbReference type="Proteomes" id="UP001239626">
    <property type="component" value="Unassembled WGS sequence"/>
</dbReference>
<organism evidence="2 3">
    <name type="scientific">Cellulomonas humilata</name>
    <dbReference type="NCBI Taxonomy" id="144055"/>
    <lineage>
        <taxon>Bacteria</taxon>
        <taxon>Bacillati</taxon>
        <taxon>Actinomycetota</taxon>
        <taxon>Actinomycetes</taxon>
        <taxon>Micrococcales</taxon>
        <taxon>Cellulomonadaceae</taxon>
        <taxon>Cellulomonas</taxon>
    </lineage>
</organism>